<keyword evidence="6" id="KW-1185">Reference proteome</keyword>
<dbReference type="RefSeq" id="XP_020114308.1">
    <property type="nucleotide sequence ID" value="XM_020258719.1"/>
</dbReference>
<feature type="region of interest" description="Disordered" evidence="4">
    <location>
        <begin position="88"/>
        <end position="114"/>
    </location>
</feature>
<comment type="subcellular location">
    <subcellularLocation>
        <location evidence="1 3">Nucleus</location>
    </subcellularLocation>
</comment>
<sequence>MTILNNLQVGSLIQGVNYTLWKQMVFFGVHRLYHVAMPPLQKRIDSRNSVQVVLFNGKIMHAPTHNLFGECSSEADMGQYCGLSDGLANMPINTDNPPPPPPPPHHHHHHPFSYSSSLPSSYSLHRSYSTRSFSPPIHAHYISHPSPHHHQAAAQPSSPSSSSSTSGDYPDFNSGPFRRVFSAGDLQGMNGSPVPSENCGRDGGSVAMKAARYTAEERKERIERYRSKRHQRNFHKKITYACRKTLADSRPRVRGRFARNGDAETAEAVGNGYESFSYDNYAHQRRECSNFDSSGGGGAGWGQNSEEECCFLDEDLWVDFADVFPVNFPC</sequence>
<organism evidence="6 7">
    <name type="scientific">Ananas comosus</name>
    <name type="common">Pineapple</name>
    <name type="synonym">Ananas ananas</name>
    <dbReference type="NCBI Taxonomy" id="4615"/>
    <lineage>
        <taxon>Eukaryota</taxon>
        <taxon>Viridiplantae</taxon>
        <taxon>Streptophyta</taxon>
        <taxon>Embryophyta</taxon>
        <taxon>Tracheophyta</taxon>
        <taxon>Spermatophyta</taxon>
        <taxon>Magnoliopsida</taxon>
        <taxon>Liliopsida</taxon>
        <taxon>Poales</taxon>
        <taxon>Bromeliaceae</taxon>
        <taxon>Bromelioideae</taxon>
        <taxon>Ananas</taxon>
    </lineage>
</organism>
<feature type="region of interest" description="Disordered" evidence="4">
    <location>
        <begin position="136"/>
        <end position="204"/>
    </location>
</feature>
<dbReference type="PANTHER" id="PTHR31319">
    <property type="entry name" value="ZINC FINGER PROTEIN CONSTANS-LIKE 4"/>
    <property type="match status" value="1"/>
</dbReference>
<gene>
    <name evidence="7" type="primary">LOC109728332</name>
</gene>
<feature type="compositionally biased region" description="Low complexity" evidence="4">
    <location>
        <begin position="152"/>
        <end position="164"/>
    </location>
</feature>
<accession>A0A6P5HLT1</accession>
<evidence type="ECO:0000313" key="6">
    <source>
        <dbReference type="Proteomes" id="UP000515123"/>
    </source>
</evidence>
<dbReference type="PANTHER" id="PTHR31319:SF114">
    <property type="entry name" value="OS12G0262400 PROTEIN"/>
    <property type="match status" value="1"/>
</dbReference>
<evidence type="ECO:0000256" key="3">
    <source>
        <dbReference type="PROSITE-ProRule" id="PRU00357"/>
    </source>
</evidence>
<dbReference type="OrthoDB" id="153872at2759"/>
<evidence type="ECO:0000256" key="4">
    <source>
        <dbReference type="SAM" id="MobiDB-lite"/>
    </source>
</evidence>
<dbReference type="InterPro" id="IPR010402">
    <property type="entry name" value="CCT_domain"/>
</dbReference>
<dbReference type="PROSITE" id="PS51017">
    <property type="entry name" value="CCT"/>
    <property type="match status" value="1"/>
</dbReference>
<dbReference type="Proteomes" id="UP000515123">
    <property type="component" value="Linkage group 23"/>
</dbReference>
<dbReference type="GO" id="GO:0009909">
    <property type="term" value="P:regulation of flower development"/>
    <property type="evidence" value="ECO:0007669"/>
    <property type="project" value="InterPro"/>
</dbReference>
<evidence type="ECO:0000259" key="5">
    <source>
        <dbReference type="PROSITE" id="PS51017"/>
    </source>
</evidence>
<dbReference type="GO" id="GO:0003700">
    <property type="term" value="F:DNA-binding transcription factor activity"/>
    <property type="evidence" value="ECO:0007669"/>
    <property type="project" value="TreeGrafter"/>
</dbReference>
<protein>
    <submittedName>
        <fullName evidence="7">Transcription factor GHD7-like</fullName>
    </submittedName>
</protein>
<dbReference type="GO" id="GO:0005634">
    <property type="term" value="C:nucleus"/>
    <property type="evidence" value="ECO:0007669"/>
    <property type="project" value="UniProtKB-SubCell"/>
</dbReference>
<reference evidence="6" key="1">
    <citation type="journal article" date="2015" name="Nat. Genet.">
        <title>The pineapple genome and the evolution of CAM photosynthesis.</title>
        <authorList>
            <person name="Ming R."/>
            <person name="VanBuren R."/>
            <person name="Wai C.M."/>
            <person name="Tang H."/>
            <person name="Schatz M.C."/>
            <person name="Bowers J.E."/>
            <person name="Lyons E."/>
            <person name="Wang M.L."/>
            <person name="Chen J."/>
            <person name="Biggers E."/>
            <person name="Zhang J."/>
            <person name="Huang L."/>
            <person name="Zhang L."/>
            <person name="Miao W."/>
            <person name="Zhang J."/>
            <person name="Ye Z."/>
            <person name="Miao C."/>
            <person name="Lin Z."/>
            <person name="Wang H."/>
            <person name="Zhou H."/>
            <person name="Yim W.C."/>
            <person name="Priest H.D."/>
            <person name="Zheng C."/>
            <person name="Woodhouse M."/>
            <person name="Edger P.P."/>
            <person name="Guyot R."/>
            <person name="Guo H.B."/>
            <person name="Guo H."/>
            <person name="Zheng G."/>
            <person name="Singh R."/>
            <person name="Sharma A."/>
            <person name="Min X."/>
            <person name="Zheng Y."/>
            <person name="Lee H."/>
            <person name="Gurtowski J."/>
            <person name="Sedlazeck F.J."/>
            <person name="Harkess A."/>
            <person name="McKain M.R."/>
            <person name="Liao Z."/>
            <person name="Fang J."/>
            <person name="Liu J."/>
            <person name="Zhang X."/>
            <person name="Zhang Q."/>
            <person name="Hu W."/>
            <person name="Qin Y."/>
            <person name="Wang K."/>
            <person name="Chen L.Y."/>
            <person name="Shirley N."/>
            <person name="Lin Y.R."/>
            <person name="Liu L.Y."/>
            <person name="Hernandez A.G."/>
            <person name="Wright C.L."/>
            <person name="Bulone V."/>
            <person name="Tuskan G.A."/>
            <person name="Heath K."/>
            <person name="Zee F."/>
            <person name="Moore P.H."/>
            <person name="Sunkar R."/>
            <person name="Leebens-Mack J.H."/>
            <person name="Mockler T."/>
            <person name="Bennetzen J.L."/>
            <person name="Freeling M."/>
            <person name="Sankoff D."/>
            <person name="Paterson A.H."/>
            <person name="Zhu X."/>
            <person name="Yang X."/>
            <person name="Smith J.A."/>
            <person name="Cushman J.C."/>
            <person name="Paull R.E."/>
            <person name="Yu Q."/>
        </authorList>
    </citation>
    <scope>NUCLEOTIDE SEQUENCE [LARGE SCALE GENOMIC DNA]</scope>
    <source>
        <strain evidence="6">cv. F153</strain>
    </source>
</reference>
<dbReference type="GeneID" id="109728332"/>
<evidence type="ECO:0000256" key="2">
    <source>
        <dbReference type="ARBA" id="ARBA00023242"/>
    </source>
</evidence>
<feature type="domain" description="CCT" evidence="5">
    <location>
        <begin position="218"/>
        <end position="260"/>
    </location>
</feature>
<evidence type="ECO:0000256" key="1">
    <source>
        <dbReference type="ARBA" id="ARBA00004123"/>
    </source>
</evidence>
<dbReference type="Pfam" id="PF06203">
    <property type="entry name" value="CCT"/>
    <property type="match status" value="1"/>
</dbReference>
<dbReference type="AlphaFoldDB" id="A0A6P5HLT1"/>
<dbReference type="InterPro" id="IPR045281">
    <property type="entry name" value="CONSTANS-like"/>
</dbReference>
<proteinExistence type="predicted"/>
<keyword evidence="2 3" id="KW-0539">Nucleus</keyword>
<evidence type="ECO:0000313" key="7">
    <source>
        <dbReference type="RefSeq" id="XP_020114308.1"/>
    </source>
</evidence>
<name>A0A6P5HLT1_ANACO</name>
<reference evidence="7" key="2">
    <citation type="submission" date="2025-08" db="UniProtKB">
        <authorList>
            <consortium name="RefSeq"/>
        </authorList>
    </citation>
    <scope>IDENTIFICATION</scope>
    <source>
        <tissue evidence="7">Leaf</tissue>
    </source>
</reference>